<keyword evidence="3 6" id="KW-0479">Metal-binding</keyword>
<feature type="binding site" evidence="6">
    <location>
        <position position="181"/>
    </location>
    <ligand>
        <name>Zn(2+)</name>
        <dbReference type="ChEBI" id="CHEBI:29105"/>
        <label>2</label>
    </ligand>
</feature>
<comment type="caution">
    <text evidence="8">The sequence shown here is derived from an EMBL/GenBank/DDBJ whole genome shotgun (WGS) entry which is preliminary data.</text>
</comment>
<dbReference type="InterPro" id="IPR011059">
    <property type="entry name" value="Metal-dep_hydrolase_composite"/>
</dbReference>
<evidence type="ECO:0000313" key="8">
    <source>
        <dbReference type="EMBL" id="HIU36440.1"/>
    </source>
</evidence>
<comment type="catalytic activity">
    <reaction evidence="6">
        <text>(S)-dihydroorotate + H2O = N-carbamoyl-L-aspartate + H(+)</text>
        <dbReference type="Rhea" id="RHEA:24296"/>
        <dbReference type="ChEBI" id="CHEBI:15377"/>
        <dbReference type="ChEBI" id="CHEBI:15378"/>
        <dbReference type="ChEBI" id="CHEBI:30864"/>
        <dbReference type="ChEBI" id="CHEBI:32814"/>
        <dbReference type="EC" id="3.5.2.3"/>
    </reaction>
</comment>
<dbReference type="Gene3D" id="2.30.40.10">
    <property type="entry name" value="Urease, subunit C, domain 1"/>
    <property type="match status" value="1"/>
</dbReference>
<feature type="binding site" evidence="6">
    <location>
        <position position="154"/>
    </location>
    <ligand>
        <name>Zn(2+)</name>
        <dbReference type="ChEBI" id="CHEBI:29105"/>
        <label>1</label>
    </ligand>
</feature>
<feature type="binding site" evidence="6">
    <location>
        <position position="309"/>
    </location>
    <ligand>
        <name>Zn(2+)</name>
        <dbReference type="ChEBI" id="CHEBI:29105"/>
        <label>1</label>
    </ligand>
</feature>
<feature type="binding site" evidence="6">
    <location>
        <position position="313"/>
    </location>
    <ligand>
        <name>substrate</name>
    </ligand>
</feature>
<comment type="cofactor">
    <cofactor evidence="6">
        <name>Zn(2+)</name>
        <dbReference type="ChEBI" id="CHEBI:29105"/>
    </cofactor>
    <text evidence="6">Binds 2 Zn(2+) ions per subunit.</text>
</comment>
<accession>A0A9D1IFC9</accession>
<comment type="function">
    <text evidence="1 6">Catalyzes the reversible cyclization of carbamoyl aspartate to dihydroorotate.</text>
</comment>
<keyword evidence="5 6" id="KW-0665">Pyrimidine biosynthesis</keyword>
<dbReference type="Pfam" id="PF12890">
    <property type="entry name" value="DHOase"/>
    <property type="match status" value="1"/>
</dbReference>
<feature type="binding site" evidence="6">
    <location>
        <position position="65"/>
    </location>
    <ligand>
        <name>Zn(2+)</name>
        <dbReference type="ChEBI" id="CHEBI:29105"/>
        <label>1</label>
    </ligand>
</feature>
<dbReference type="PANTHER" id="PTHR43668:SF2">
    <property type="entry name" value="ALLANTOINASE"/>
    <property type="match status" value="1"/>
</dbReference>
<name>A0A9D1IFC9_9FIRM</name>
<dbReference type="SUPFAM" id="SSF51556">
    <property type="entry name" value="Metallo-dependent hydrolases"/>
    <property type="match status" value="1"/>
</dbReference>
<feature type="binding site" evidence="6">
    <location>
        <position position="282"/>
    </location>
    <ligand>
        <name>substrate</name>
    </ligand>
</feature>
<evidence type="ECO:0000313" key="9">
    <source>
        <dbReference type="Proteomes" id="UP000824071"/>
    </source>
</evidence>
<dbReference type="PANTHER" id="PTHR43668">
    <property type="entry name" value="ALLANTOINASE"/>
    <property type="match status" value="1"/>
</dbReference>
<keyword evidence="6" id="KW-0862">Zinc</keyword>
<evidence type="ECO:0000256" key="4">
    <source>
        <dbReference type="ARBA" id="ARBA00022801"/>
    </source>
</evidence>
<feature type="domain" description="Dihydroorotase catalytic" evidence="7">
    <location>
        <begin position="53"/>
        <end position="240"/>
    </location>
</feature>
<dbReference type="Gene3D" id="3.20.20.140">
    <property type="entry name" value="Metal-dependent hydrolases"/>
    <property type="match status" value="1"/>
</dbReference>
<comment type="pathway">
    <text evidence="6">Pyrimidine metabolism; UMP biosynthesis via de novo pathway; (S)-dihydroorotate from bicarbonate: step 3/3.</text>
</comment>
<dbReference type="CDD" id="cd01317">
    <property type="entry name" value="DHOase_IIa"/>
    <property type="match status" value="1"/>
</dbReference>
<dbReference type="GO" id="GO:0008270">
    <property type="term" value="F:zinc ion binding"/>
    <property type="evidence" value="ECO:0007669"/>
    <property type="project" value="UniProtKB-UniRule"/>
</dbReference>
<feature type="binding site" evidence="6">
    <location>
        <position position="154"/>
    </location>
    <ligand>
        <name>Zn(2+)</name>
        <dbReference type="ChEBI" id="CHEBI:29105"/>
        <label>2</label>
    </ligand>
</feature>
<dbReference type="NCBIfam" id="TIGR00857">
    <property type="entry name" value="pyrC_multi"/>
    <property type="match status" value="1"/>
</dbReference>
<evidence type="ECO:0000256" key="5">
    <source>
        <dbReference type="ARBA" id="ARBA00022975"/>
    </source>
</evidence>
<evidence type="ECO:0000256" key="2">
    <source>
        <dbReference type="ARBA" id="ARBA00010286"/>
    </source>
</evidence>
<evidence type="ECO:0000256" key="3">
    <source>
        <dbReference type="ARBA" id="ARBA00022723"/>
    </source>
</evidence>
<feature type="active site" evidence="6">
    <location>
        <position position="309"/>
    </location>
</feature>
<feature type="binding site" evidence="6">
    <location>
        <begin position="65"/>
        <end position="67"/>
    </location>
    <ligand>
        <name>substrate</name>
    </ligand>
</feature>
<evidence type="ECO:0000256" key="1">
    <source>
        <dbReference type="ARBA" id="ARBA00002368"/>
    </source>
</evidence>
<dbReference type="GO" id="GO:0005737">
    <property type="term" value="C:cytoplasm"/>
    <property type="evidence" value="ECO:0007669"/>
    <property type="project" value="TreeGrafter"/>
</dbReference>
<dbReference type="GO" id="GO:0004038">
    <property type="term" value="F:allantoinase activity"/>
    <property type="evidence" value="ECO:0007669"/>
    <property type="project" value="TreeGrafter"/>
</dbReference>
<sequence>MKQKLLLQNARVVDPSQKLDAVCDVLCADGLIERVAPDIRACGDMRVIDASGLVLAPGLVDLHTHLRDPGLTQKEDILSGAAAAAAGGVTTLCAMPNTAPACDTPETVRYILDKAKDAPCRVLPVGAITKGLAGKELTDMHALAESGVCAFSDDGVPVATADLMAKALARSAQLSLPVFAHTEDRSLSRGGIVNRGVWSEKLGVGGIPNAAEDVGTARELALLMNAPEGARLHICHVSTAGSAAMLADAKARGLAVTAETCPHYFMFTEDKLALGDADYRMNPPLRTEKDRAAIERAVLDGVIDVIATDHAPHTPEEKADFLTAPNGVIGMETSFSASYTALCLPGKLTLSELISKMSCRPAQILGAGGGTLKPGARADLFLFNPDAWWTVEPARLHGKSKNCVFKGCRLCARIKMTVLAGRIVFQEEN</sequence>
<comment type="caution">
    <text evidence="6">Lacks conserved residue(s) required for the propagation of feature annotation.</text>
</comment>
<evidence type="ECO:0000256" key="6">
    <source>
        <dbReference type="HAMAP-Rule" id="MF_00220"/>
    </source>
</evidence>
<dbReference type="InterPro" id="IPR032466">
    <property type="entry name" value="Metal_Hydrolase"/>
</dbReference>
<reference evidence="8" key="1">
    <citation type="submission" date="2020-10" db="EMBL/GenBank/DDBJ databases">
        <authorList>
            <person name="Gilroy R."/>
        </authorList>
    </citation>
    <scope>NUCLEOTIDE SEQUENCE</scope>
    <source>
        <strain evidence="8">ChiGjej1B1-19959</strain>
    </source>
</reference>
<dbReference type="PROSITE" id="PS00483">
    <property type="entry name" value="DIHYDROOROTASE_2"/>
    <property type="match status" value="1"/>
</dbReference>
<protein>
    <recommendedName>
        <fullName evidence="6">Dihydroorotase</fullName>
        <shortName evidence="6">DHOase</shortName>
        <ecNumber evidence="6">3.5.2.3</ecNumber>
    </recommendedName>
</protein>
<dbReference type="GO" id="GO:0044205">
    <property type="term" value="P:'de novo' UMP biosynthetic process"/>
    <property type="evidence" value="ECO:0007669"/>
    <property type="project" value="UniProtKB-UniRule"/>
</dbReference>
<comment type="similarity">
    <text evidence="2 6">Belongs to the metallo-dependent hydrolases superfamily. DHOase family. Class I DHOase subfamily.</text>
</comment>
<feature type="binding site" evidence="6">
    <location>
        <position position="63"/>
    </location>
    <ligand>
        <name>Zn(2+)</name>
        <dbReference type="ChEBI" id="CHEBI:29105"/>
        <label>1</label>
    </ligand>
</feature>
<dbReference type="SUPFAM" id="SSF51338">
    <property type="entry name" value="Composite domain of metallo-dependent hydrolases"/>
    <property type="match status" value="1"/>
</dbReference>
<keyword evidence="4 6" id="KW-0378">Hydrolase</keyword>
<gene>
    <name evidence="6" type="primary">pyrC</name>
    <name evidence="8" type="ORF">IAC53_07550</name>
</gene>
<dbReference type="InterPro" id="IPR002195">
    <property type="entry name" value="Dihydroorotase_CS"/>
</dbReference>
<dbReference type="GO" id="GO:0004151">
    <property type="term" value="F:dihydroorotase activity"/>
    <property type="evidence" value="ECO:0007669"/>
    <property type="project" value="UniProtKB-UniRule"/>
</dbReference>
<dbReference type="InterPro" id="IPR004722">
    <property type="entry name" value="DHOase"/>
</dbReference>
<dbReference type="EC" id="3.5.2.3" evidence="6"/>
<dbReference type="InterPro" id="IPR050138">
    <property type="entry name" value="DHOase/Allantoinase_Hydrolase"/>
</dbReference>
<dbReference type="InterPro" id="IPR024403">
    <property type="entry name" value="DHOase_cat"/>
</dbReference>
<feature type="binding site" evidence="6">
    <location>
        <position position="236"/>
    </location>
    <ligand>
        <name>Zn(2+)</name>
        <dbReference type="ChEBI" id="CHEBI:29105"/>
        <label>2</label>
    </ligand>
</feature>
<dbReference type="HAMAP" id="MF_00220_B">
    <property type="entry name" value="PyrC_classI_B"/>
    <property type="match status" value="1"/>
</dbReference>
<feature type="binding site" evidence="6">
    <location>
        <position position="97"/>
    </location>
    <ligand>
        <name>substrate</name>
    </ligand>
</feature>
<dbReference type="GO" id="GO:0006145">
    <property type="term" value="P:purine nucleobase catabolic process"/>
    <property type="evidence" value="ECO:0007669"/>
    <property type="project" value="TreeGrafter"/>
</dbReference>
<reference evidence="8" key="2">
    <citation type="journal article" date="2021" name="PeerJ">
        <title>Extensive microbial diversity within the chicken gut microbiome revealed by metagenomics and culture.</title>
        <authorList>
            <person name="Gilroy R."/>
            <person name="Ravi A."/>
            <person name="Getino M."/>
            <person name="Pursley I."/>
            <person name="Horton D.L."/>
            <person name="Alikhan N.F."/>
            <person name="Baker D."/>
            <person name="Gharbi K."/>
            <person name="Hall N."/>
            <person name="Watson M."/>
            <person name="Adriaenssens E.M."/>
            <person name="Foster-Nyarko E."/>
            <person name="Jarju S."/>
            <person name="Secka A."/>
            <person name="Antonio M."/>
            <person name="Oren A."/>
            <person name="Chaudhuri R.R."/>
            <person name="La Ragione R."/>
            <person name="Hildebrand F."/>
            <person name="Pallen M.J."/>
        </authorList>
    </citation>
    <scope>NUCLEOTIDE SEQUENCE</scope>
    <source>
        <strain evidence="8">ChiGjej1B1-19959</strain>
    </source>
</reference>
<dbReference type="AlphaFoldDB" id="A0A9D1IFC9"/>
<organism evidence="8 9">
    <name type="scientific">Candidatus Fimenecus excrementigallinarum</name>
    <dbReference type="NCBI Taxonomy" id="2840816"/>
    <lineage>
        <taxon>Bacteria</taxon>
        <taxon>Bacillati</taxon>
        <taxon>Bacillota</taxon>
        <taxon>Clostridia</taxon>
        <taxon>Candidatus Fimenecus</taxon>
    </lineage>
</organism>
<proteinExistence type="inferred from homology"/>
<evidence type="ECO:0000259" key="7">
    <source>
        <dbReference type="Pfam" id="PF12890"/>
    </source>
</evidence>
<dbReference type="Proteomes" id="UP000824071">
    <property type="component" value="Unassembled WGS sequence"/>
</dbReference>
<dbReference type="EMBL" id="DVMW01000043">
    <property type="protein sequence ID" value="HIU36440.1"/>
    <property type="molecule type" value="Genomic_DNA"/>
</dbReference>